<evidence type="ECO:0000313" key="1">
    <source>
        <dbReference type="EMBL" id="AIN81210.1"/>
    </source>
</evidence>
<reference evidence="1" key="1">
    <citation type="journal article" date="2014" name="Cell Host Microbe">
        <title>Convergent targeting of a common host protein-network by pathogen effectors from three kingdoms of life.</title>
        <authorList>
            <person name="Wessling R."/>
            <person name="Epple P.M."/>
            <person name="Altmann S."/>
            <person name="He Y."/>
            <person name="Yang L."/>
            <person name="McDonald N."/>
            <person name="Wiley K."/>
            <person name="Bader K.C."/>
            <person name="Glaesser C."/>
            <person name="Mukhtar M.S."/>
            <person name="Haigis S."/>
            <person name="Ghamsari L."/>
            <person name="Stephens A.E."/>
            <person name="Ecker J.R."/>
            <person name="Vidal M."/>
            <person name="Jones J.D.G."/>
            <person name="Mayer K.F.X."/>
            <person name="Ver Loren van Themaat E."/>
            <person name="Schulze-Lefert P."/>
            <person name="Dangl J.L."/>
            <person name="Panstruga R."/>
            <person name="Braun P."/>
        </authorList>
    </citation>
    <scope>NUCLEOTIDE SEQUENCE</scope>
</reference>
<accession>A0A088QD59</accession>
<feature type="non-terminal residue" evidence="1">
    <location>
        <position position="1"/>
    </location>
</feature>
<dbReference type="EMBL" id="KM220867">
    <property type="protein sequence ID" value="AIN81210.1"/>
    <property type="molecule type" value="mRNA"/>
</dbReference>
<protein>
    <submittedName>
        <fullName evidence="1">Effector protein OEC65</fullName>
    </submittedName>
</protein>
<sequence length="43" mass="5086">MEPLSLCRLRDRISRCWLNLVTVHSKTAVRPLQGKARQKIWQP</sequence>
<dbReference type="IntAct" id="A0A088QD59">
    <property type="interactions" value="3"/>
</dbReference>
<dbReference type="AlphaFoldDB" id="A0A088QD59"/>
<gene>
    <name evidence="1" type="primary">OEC65</name>
</gene>
<organism evidence="1">
    <name type="scientific">Golovinomyces orontii</name>
    <dbReference type="NCBI Taxonomy" id="62715"/>
    <lineage>
        <taxon>Eukaryota</taxon>
        <taxon>Fungi</taxon>
        <taxon>Dikarya</taxon>
        <taxon>Ascomycota</taxon>
        <taxon>Pezizomycotina</taxon>
        <taxon>Leotiomycetes</taxon>
        <taxon>Erysiphales</taxon>
        <taxon>Erysiphaceae</taxon>
        <taxon>Golovinomyces</taxon>
    </lineage>
</organism>
<name>A0A088QD59_9PEZI</name>
<proteinExistence type="evidence at transcript level"/>